<dbReference type="Proteomes" id="UP000785679">
    <property type="component" value="Unassembled WGS sequence"/>
</dbReference>
<comment type="similarity">
    <text evidence="1">Belongs to the peptidase C1 family.</text>
</comment>
<proteinExistence type="inferred from homology"/>
<organism evidence="6 7">
    <name type="scientific">Halteria grandinella</name>
    <dbReference type="NCBI Taxonomy" id="5974"/>
    <lineage>
        <taxon>Eukaryota</taxon>
        <taxon>Sar</taxon>
        <taxon>Alveolata</taxon>
        <taxon>Ciliophora</taxon>
        <taxon>Intramacronucleata</taxon>
        <taxon>Spirotrichea</taxon>
        <taxon>Stichotrichia</taxon>
        <taxon>Sporadotrichida</taxon>
        <taxon>Halteriidae</taxon>
        <taxon>Halteria</taxon>
    </lineage>
</organism>
<keyword evidence="2" id="KW-0865">Zymogen</keyword>
<evidence type="ECO:0000313" key="6">
    <source>
        <dbReference type="EMBL" id="TNV78039.1"/>
    </source>
</evidence>
<dbReference type="OrthoDB" id="10253408at2759"/>
<dbReference type="Pfam" id="PF00112">
    <property type="entry name" value="Peptidase_C1"/>
    <property type="match status" value="1"/>
</dbReference>
<dbReference type="CDD" id="cd02248">
    <property type="entry name" value="Peptidase_C1A"/>
    <property type="match status" value="1"/>
</dbReference>
<evidence type="ECO:0000259" key="4">
    <source>
        <dbReference type="SMART" id="SM00645"/>
    </source>
</evidence>
<dbReference type="PANTHER" id="PTHR12411">
    <property type="entry name" value="CYSTEINE PROTEASE FAMILY C1-RELATED"/>
    <property type="match status" value="1"/>
</dbReference>
<dbReference type="Gene3D" id="3.90.70.10">
    <property type="entry name" value="Cysteine proteinases"/>
    <property type="match status" value="1"/>
</dbReference>
<dbReference type="InterPro" id="IPR039417">
    <property type="entry name" value="Peptidase_C1A_papain-like"/>
</dbReference>
<dbReference type="InterPro" id="IPR038765">
    <property type="entry name" value="Papain-like_cys_pep_sf"/>
</dbReference>
<dbReference type="InterPro" id="IPR025661">
    <property type="entry name" value="Pept_asp_AS"/>
</dbReference>
<dbReference type="SMART" id="SM00848">
    <property type="entry name" value="Inhibitor_I29"/>
    <property type="match status" value="1"/>
</dbReference>
<dbReference type="InterPro" id="IPR013201">
    <property type="entry name" value="Prot_inhib_I29"/>
</dbReference>
<evidence type="ECO:0000256" key="3">
    <source>
        <dbReference type="ARBA" id="ARBA00023157"/>
    </source>
</evidence>
<evidence type="ECO:0000313" key="7">
    <source>
        <dbReference type="Proteomes" id="UP000785679"/>
    </source>
</evidence>
<dbReference type="GO" id="GO:0008234">
    <property type="term" value="F:cysteine-type peptidase activity"/>
    <property type="evidence" value="ECO:0007669"/>
    <property type="project" value="InterPro"/>
</dbReference>
<dbReference type="Pfam" id="PF08246">
    <property type="entry name" value="Inhibitor_I29"/>
    <property type="match status" value="1"/>
</dbReference>
<evidence type="ECO:0000256" key="2">
    <source>
        <dbReference type="ARBA" id="ARBA00023145"/>
    </source>
</evidence>
<dbReference type="InterPro" id="IPR013128">
    <property type="entry name" value="Peptidase_C1A"/>
</dbReference>
<sequence length="365" mass="39203">MISNKNLSLVAIGTVGVAALAALFGTLGSNNNGSSSAHRVLEGDGEAEQLFNQFISQHHKSYLTKEEYRARLGAFQTNLNLVRGHTDPSFEVGMNKFGDWTPEEFLSIYGNPQLQEEFNNSTLIDDDFDPIFSPDINSTDEGNVTVDILGAPSSVDWRSSGAVSSVKDQGKCSSCYAFTAAGAVEGIYKIKKGTLYDFSPQQIVDCSTGYRNAACRGGYMTNAYNYLQKDKIMKNGDYPYTAVTGTCKYTASKGVINVPSHQTIAKNDVNAIMNAVAQQPVSVGMSAFCGSFMLYKGGIVTKSCGSILNHAVLIVGYGSTGGQDFWIVKNSWGAAWGEQGYFRILRSSGAGIGGINTLASYPNIQ</sequence>
<dbReference type="PRINTS" id="PR00705">
    <property type="entry name" value="PAPAIN"/>
</dbReference>
<dbReference type="PROSITE" id="PS00640">
    <property type="entry name" value="THIOL_PROTEASE_ASN"/>
    <property type="match status" value="1"/>
</dbReference>
<keyword evidence="7" id="KW-1185">Reference proteome</keyword>
<dbReference type="InterPro" id="IPR000668">
    <property type="entry name" value="Peptidase_C1A_C"/>
</dbReference>
<dbReference type="SUPFAM" id="SSF54001">
    <property type="entry name" value="Cysteine proteinases"/>
    <property type="match status" value="1"/>
</dbReference>
<protein>
    <submittedName>
        <fullName evidence="6">Uncharacterized protein</fullName>
    </submittedName>
</protein>
<accession>A0A8J8NPK5</accession>
<name>A0A8J8NPK5_HALGN</name>
<evidence type="ECO:0000256" key="1">
    <source>
        <dbReference type="ARBA" id="ARBA00008455"/>
    </source>
</evidence>
<dbReference type="PROSITE" id="PS00639">
    <property type="entry name" value="THIOL_PROTEASE_HIS"/>
    <property type="match status" value="1"/>
</dbReference>
<reference evidence="6" key="1">
    <citation type="submission" date="2019-06" db="EMBL/GenBank/DDBJ databases">
        <authorList>
            <person name="Zheng W."/>
        </authorList>
    </citation>
    <scope>NUCLEOTIDE SEQUENCE</scope>
    <source>
        <strain evidence="6">QDHG01</strain>
    </source>
</reference>
<evidence type="ECO:0000259" key="5">
    <source>
        <dbReference type="SMART" id="SM00848"/>
    </source>
</evidence>
<dbReference type="FunFam" id="3.90.70.10:FF:000332">
    <property type="entry name" value="Cathepsin L1"/>
    <property type="match status" value="1"/>
</dbReference>
<comment type="caution">
    <text evidence="6">The sequence shown here is derived from an EMBL/GenBank/DDBJ whole genome shotgun (WGS) entry which is preliminary data.</text>
</comment>
<dbReference type="AlphaFoldDB" id="A0A8J8NPK5"/>
<keyword evidence="3" id="KW-1015">Disulfide bond</keyword>
<dbReference type="EMBL" id="RRYP01010992">
    <property type="protein sequence ID" value="TNV78039.1"/>
    <property type="molecule type" value="Genomic_DNA"/>
</dbReference>
<gene>
    <name evidence="6" type="ORF">FGO68_gene4990</name>
</gene>
<dbReference type="InterPro" id="IPR025660">
    <property type="entry name" value="Pept_his_AS"/>
</dbReference>
<feature type="domain" description="Cathepsin propeptide inhibitor" evidence="5">
    <location>
        <begin position="51"/>
        <end position="105"/>
    </location>
</feature>
<feature type="domain" description="Peptidase C1A papain C-terminal" evidence="4">
    <location>
        <begin position="151"/>
        <end position="363"/>
    </location>
</feature>
<dbReference type="GO" id="GO:0006508">
    <property type="term" value="P:proteolysis"/>
    <property type="evidence" value="ECO:0007669"/>
    <property type="project" value="InterPro"/>
</dbReference>
<dbReference type="SMART" id="SM00645">
    <property type="entry name" value="Pept_C1"/>
    <property type="match status" value="1"/>
</dbReference>